<dbReference type="RefSeq" id="WP_158255392.1">
    <property type="nucleotide sequence ID" value="NZ_CP116810.1"/>
</dbReference>
<gene>
    <name evidence="2" type="ORF">TX73_003605</name>
</gene>
<keyword evidence="1" id="KW-1133">Transmembrane helix</keyword>
<reference evidence="2 3" key="1">
    <citation type="journal article" date="2004" name="Nat. Biotechnol.">
        <title>Complete genome sequence of the metabolically versatile photosynthetic bacterium Rhodopseudomonas palustris.</title>
        <authorList>
            <person name="Larimer F.W."/>
            <person name="Chain P."/>
            <person name="Hauser L."/>
            <person name="Lamerdin J."/>
            <person name="Malfatti S."/>
            <person name="Do L."/>
            <person name="Land M.L."/>
            <person name="Pelletier D.A."/>
            <person name="Beatty J.T."/>
            <person name="Lang A.S."/>
            <person name="Tabita F.R."/>
            <person name="Gibson J.L."/>
            <person name="Hanson T.E."/>
            <person name="Bobst C."/>
            <person name="Torres J.L."/>
            <person name="Peres C."/>
            <person name="Harrison F.H."/>
            <person name="Gibson J."/>
            <person name="Harwood C.S."/>
        </authorList>
    </citation>
    <scope>NUCLEOTIDE SEQUENCE [LARGE SCALE GENOMIC DNA]</scope>
    <source>
        <strain evidence="3">ATCC BAA-98 / CGA009</strain>
    </source>
</reference>
<dbReference type="KEGG" id="rpa:TX73_003605"/>
<sequence>MYSQGVIYSGRNRRATVRAQKAWRSSLLLGALMVVSIAINAAIVLATGNGG</sequence>
<name>A0AAE9XUZ2_RHOPA</name>
<dbReference type="GeneID" id="66891711"/>
<dbReference type="Proteomes" id="UP000001426">
    <property type="component" value="Chromosome"/>
</dbReference>
<dbReference type="EMBL" id="CP116810">
    <property type="protein sequence ID" value="WCL90829.1"/>
    <property type="molecule type" value="Genomic_DNA"/>
</dbReference>
<proteinExistence type="predicted"/>
<keyword evidence="1" id="KW-0812">Transmembrane</keyword>
<evidence type="ECO:0000313" key="3">
    <source>
        <dbReference type="Proteomes" id="UP000001426"/>
    </source>
</evidence>
<keyword evidence="3" id="KW-1185">Reference proteome</keyword>
<protein>
    <submittedName>
        <fullName evidence="2">Uncharacterized protein</fullName>
    </submittedName>
</protein>
<accession>A0AAE9XUZ2</accession>
<organism evidence="2 3">
    <name type="scientific">Rhodopseudomonas palustris (strain ATCC BAA-98 / CGA009)</name>
    <dbReference type="NCBI Taxonomy" id="258594"/>
    <lineage>
        <taxon>Bacteria</taxon>
        <taxon>Pseudomonadati</taxon>
        <taxon>Pseudomonadota</taxon>
        <taxon>Alphaproteobacteria</taxon>
        <taxon>Hyphomicrobiales</taxon>
        <taxon>Nitrobacteraceae</taxon>
        <taxon>Rhodopseudomonas</taxon>
    </lineage>
</organism>
<evidence type="ECO:0000313" key="2">
    <source>
        <dbReference type="EMBL" id="WCL90829.1"/>
    </source>
</evidence>
<keyword evidence="1" id="KW-0472">Membrane</keyword>
<feature type="transmembrane region" description="Helical" evidence="1">
    <location>
        <begin position="27"/>
        <end position="48"/>
    </location>
</feature>
<evidence type="ECO:0000256" key="1">
    <source>
        <dbReference type="SAM" id="Phobius"/>
    </source>
</evidence>
<dbReference type="AlphaFoldDB" id="A0AAE9XUZ2"/>